<dbReference type="InterPro" id="IPR042226">
    <property type="entry name" value="eFR1_2_sf"/>
</dbReference>
<evidence type="ECO:0000256" key="5">
    <source>
        <dbReference type="ARBA" id="ARBA00022723"/>
    </source>
</evidence>
<dbReference type="Gene3D" id="3.30.420.60">
    <property type="entry name" value="eRF1 domain 2"/>
    <property type="match status" value="1"/>
</dbReference>
<evidence type="ECO:0000313" key="9">
    <source>
        <dbReference type="Proteomes" id="UP000719766"/>
    </source>
</evidence>
<dbReference type="GO" id="GO:0071025">
    <property type="term" value="P:RNA surveillance"/>
    <property type="evidence" value="ECO:0007669"/>
    <property type="project" value="InterPro"/>
</dbReference>
<name>A0A9P7DZ23_9AGAM</name>
<comment type="subcellular location">
    <subcellularLocation>
        <location evidence="2">Cytoplasm</location>
    </subcellularLocation>
</comment>
<accession>A0A9P7DZ23</accession>
<dbReference type="Pfam" id="PF03465">
    <property type="entry name" value="eRF1_3"/>
    <property type="match status" value="1"/>
</dbReference>
<dbReference type="Gene3D" id="3.30.1330.30">
    <property type="match status" value="1"/>
</dbReference>
<dbReference type="InterPro" id="IPR005141">
    <property type="entry name" value="eRF1_2"/>
</dbReference>
<comment type="caution">
    <text evidence="8">The sequence shown here is derived from an EMBL/GenBank/DDBJ whole genome shotgun (WGS) entry which is preliminary data.</text>
</comment>
<feature type="region of interest" description="Disordered" evidence="6">
    <location>
        <begin position="412"/>
        <end position="435"/>
    </location>
</feature>
<dbReference type="GO" id="GO:0070966">
    <property type="term" value="P:nuclear-transcribed mRNA catabolic process, no-go decay"/>
    <property type="evidence" value="ECO:0007669"/>
    <property type="project" value="InterPro"/>
</dbReference>
<keyword evidence="9" id="KW-1185">Reference proteome</keyword>
<evidence type="ECO:0000256" key="6">
    <source>
        <dbReference type="SAM" id="MobiDB-lite"/>
    </source>
</evidence>
<dbReference type="EMBL" id="JABBWE010000002">
    <property type="protein sequence ID" value="KAG1806698.1"/>
    <property type="molecule type" value="Genomic_DNA"/>
</dbReference>
<sequence length="435" mass="47495">MKLIGKFVDKNGTGYVNLRPEDDEDMWHLYNIIQQGDLVRAPAIRRIQSVSATGSTESHRVKLNLTIQVSRVEFSSSGAPSSSADQTSSPAGSSAAAPITTSALHISGPVASENRHVKMGAFHTLDIESNRDIRIEKVDGWDSVALARVEEACVPGRGAEVGAVVCGEGTAAFCLLSQHMTLVTHRISVPIPRKASAPGTSQYEKAMAKFYVILYEAFVRHIPYTSPSLRAIVFASPGWVREGVFNAMITEAGRRGDKTLTKALREKTVKVHVSSAHVHSLVEVLKSPEIVAQLKETKFAREGIVLDKFFKMLGVDEMRAWYGPDHVRLAADRGAIGTLLISDELFRSSNLDSASDPKLRKTYVELVEGVQQKGAEVVMFSSMHESGQQLNQLTGIAAILTFPLDVEVVEAEEREAREEERRQQETETLDGGGVG</sequence>
<dbReference type="InterPro" id="IPR058547">
    <property type="entry name" value="Pelota_N"/>
</dbReference>
<dbReference type="GO" id="GO:0046872">
    <property type="term" value="F:metal ion binding"/>
    <property type="evidence" value="ECO:0007669"/>
    <property type="project" value="UniProtKB-KW"/>
</dbReference>
<gene>
    <name evidence="8" type="ORF">HD556DRAFT_1428733</name>
</gene>
<evidence type="ECO:0000313" key="8">
    <source>
        <dbReference type="EMBL" id="KAG1806698.1"/>
    </source>
</evidence>
<dbReference type="GeneID" id="64598507"/>
<proteinExistence type="inferred from homology"/>
<dbReference type="OrthoDB" id="10249111at2759"/>
<dbReference type="PANTHER" id="PTHR10853">
    <property type="entry name" value="PELOTA"/>
    <property type="match status" value="1"/>
</dbReference>
<dbReference type="GO" id="GO:0032790">
    <property type="term" value="P:ribosome disassembly"/>
    <property type="evidence" value="ECO:0007669"/>
    <property type="project" value="TreeGrafter"/>
</dbReference>
<dbReference type="AlphaFoldDB" id="A0A9P7DZ23"/>
<dbReference type="InterPro" id="IPR029064">
    <property type="entry name" value="Ribosomal_eL30-like_sf"/>
</dbReference>
<protein>
    <submittedName>
        <fullName evidence="8">ERF1 domain 1-domain-containing protein</fullName>
    </submittedName>
</protein>
<dbReference type="Proteomes" id="UP000719766">
    <property type="component" value="Unassembled WGS sequence"/>
</dbReference>
<feature type="region of interest" description="Disordered" evidence="6">
    <location>
        <begin position="76"/>
        <end position="96"/>
    </location>
</feature>
<evidence type="ECO:0000256" key="4">
    <source>
        <dbReference type="ARBA" id="ARBA00022490"/>
    </source>
</evidence>
<dbReference type="GO" id="GO:0070481">
    <property type="term" value="P:nuclear-transcribed mRNA catabolic process, non-stop decay"/>
    <property type="evidence" value="ECO:0007669"/>
    <property type="project" value="InterPro"/>
</dbReference>
<dbReference type="SMART" id="SM01194">
    <property type="entry name" value="eRF1_1"/>
    <property type="match status" value="1"/>
</dbReference>
<dbReference type="SUPFAM" id="SSF159065">
    <property type="entry name" value="Dom34/Pelota N-terminal domain-like"/>
    <property type="match status" value="1"/>
</dbReference>
<dbReference type="InterPro" id="IPR038069">
    <property type="entry name" value="Pelota/DOM34_N"/>
</dbReference>
<dbReference type="InterPro" id="IPR005140">
    <property type="entry name" value="eRF1_Pelota-like_N"/>
</dbReference>
<dbReference type="FunFam" id="3.30.1330.30:FF:000008">
    <property type="entry name" value="Protein pelota homolog"/>
    <property type="match status" value="1"/>
</dbReference>
<reference evidence="8" key="1">
    <citation type="journal article" date="2020" name="New Phytol.">
        <title>Comparative genomics reveals dynamic genome evolution in host specialist ectomycorrhizal fungi.</title>
        <authorList>
            <person name="Lofgren L.A."/>
            <person name="Nguyen N.H."/>
            <person name="Vilgalys R."/>
            <person name="Ruytinx J."/>
            <person name="Liao H.L."/>
            <person name="Branco S."/>
            <person name="Kuo A."/>
            <person name="LaButti K."/>
            <person name="Lipzen A."/>
            <person name="Andreopoulos W."/>
            <person name="Pangilinan J."/>
            <person name="Riley R."/>
            <person name="Hundley H."/>
            <person name="Na H."/>
            <person name="Barry K."/>
            <person name="Grigoriev I.V."/>
            <person name="Stajich J.E."/>
            <person name="Kennedy P.G."/>
        </authorList>
    </citation>
    <scope>NUCLEOTIDE SEQUENCE</scope>
    <source>
        <strain evidence="8">S12</strain>
    </source>
</reference>
<dbReference type="Pfam" id="PF26356">
    <property type="entry name" value="Pelota_N"/>
    <property type="match status" value="1"/>
</dbReference>
<organism evidence="8 9">
    <name type="scientific">Suillus plorans</name>
    <dbReference type="NCBI Taxonomy" id="116603"/>
    <lineage>
        <taxon>Eukaryota</taxon>
        <taxon>Fungi</taxon>
        <taxon>Dikarya</taxon>
        <taxon>Basidiomycota</taxon>
        <taxon>Agaricomycotina</taxon>
        <taxon>Agaricomycetes</taxon>
        <taxon>Agaricomycetidae</taxon>
        <taxon>Boletales</taxon>
        <taxon>Suillineae</taxon>
        <taxon>Suillaceae</taxon>
        <taxon>Suillus</taxon>
    </lineage>
</organism>
<evidence type="ECO:0000256" key="3">
    <source>
        <dbReference type="ARBA" id="ARBA00009504"/>
    </source>
</evidence>
<dbReference type="InterPro" id="IPR004405">
    <property type="entry name" value="TF_pelota"/>
</dbReference>
<keyword evidence="4" id="KW-0963">Cytoplasm</keyword>
<dbReference type="RefSeq" id="XP_041167169.1">
    <property type="nucleotide sequence ID" value="XM_041304743.1"/>
</dbReference>
<dbReference type="SUPFAM" id="SSF55315">
    <property type="entry name" value="L30e-like"/>
    <property type="match status" value="1"/>
</dbReference>
<dbReference type="Pfam" id="PF03464">
    <property type="entry name" value="eRF1_2"/>
    <property type="match status" value="1"/>
</dbReference>
<dbReference type="GO" id="GO:0070651">
    <property type="term" value="P:nonfunctional rRNA decay"/>
    <property type="evidence" value="ECO:0007669"/>
    <property type="project" value="TreeGrafter"/>
</dbReference>
<dbReference type="FunFam" id="2.30.30.870:FF:000001">
    <property type="entry name" value="Protein pelota homolog"/>
    <property type="match status" value="1"/>
</dbReference>
<comment type="cofactor">
    <cofactor evidence="1">
        <name>a divalent metal cation</name>
        <dbReference type="ChEBI" id="CHEBI:60240"/>
    </cofactor>
</comment>
<comment type="similarity">
    <text evidence="3">Belongs to the eukaryotic release factor 1 family. Pelota subfamily.</text>
</comment>
<dbReference type="Gene3D" id="2.30.30.870">
    <property type="entry name" value="Pelota, domain A"/>
    <property type="match status" value="1"/>
</dbReference>
<dbReference type="InterPro" id="IPR005142">
    <property type="entry name" value="eRF1_3"/>
</dbReference>
<dbReference type="GO" id="GO:0005737">
    <property type="term" value="C:cytoplasm"/>
    <property type="evidence" value="ECO:0007669"/>
    <property type="project" value="UniProtKB-SubCell"/>
</dbReference>
<evidence type="ECO:0000256" key="1">
    <source>
        <dbReference type="ARBA" id="ARBA00001968"/>
    </source>
</evidence>
<feature type="domain" description="eRF1/Pelota-like N-terminal" evidence="7">
    <location>
        <begin position="1"/>
        <end position="154"/>
    </location>
</feature>
<evidence type="ECO:0000259" key="7">
    <source>
        <dbReference type="SMART" id="SM01194"/>
    </source>
</evidence>
<evidence type="ECO:0000256" key="2">
    <source>
        <dbReference type="ARBA" id="ARBA00004496"/>
    </source>
</evidence>
<dbReference type="PANTHER" id="PTHR10853:SF0">
    <property type="entry name" value="PROTEIN PELOTA HOMOLOG"/>
    <property type="match status" value="1"/>
</dbReference>
<keyword evidence="5" id="KW-0479">Metal-binding</keyword>
<feature type="compositionally biased region" description="Basic and acidic residues" evidence="6">
    <location>
        <begin position="414"/>
        <end position="425"/>
    </location>
</feature>
<dbReference type="SUPFAM" id="SSF53137">
    <property type="entry name" value="Translational machinery components"/>
    <property type="match status" value="1"/>
</dbReference>